<evidence type="ECO:0000313" key="10">
    <source>
        <dbReference type="EMBL" id="MFF3229047.1"/>
    </source>
</evidence>
<keyword evidence="7" id="KW-0411">Iron-sulfur</keyword>
<dbReference type="Proteomes" id="UP001601948">
    <property type="component" value="Unassembled WGS sequence"/>
</dbReference>
<feature type="domain" description="2Fe-2S ferredoxin-type" evidence="8">
    <location>
        <begin position="283"/>
        <end position="368"/>
    </location>
</feature>
<organism evidence="10 11">
    <name type="scientific">Nocardia suismassiliense</name>
    <dbReference type="NCBI Taxonomy" id="2077092"/>
    <lineage>
        <taxon>Bacteria</taxon>
        <taxon>Bacillati</taxon>
        <taxon>Actinomycetota</taxon>
        <taxon>Actinomycetes</taxon>
        <taxon>Mycobacteriales</taxon>
        <taxon>Nocardiaceae</taxon>
        <taxon>Nocardia</taxon>
    </lineage>
</organism>
<dbReference type="RefSeq" id="WP_387726405.1">
    <property type="nucleotide sequence ID" value="NZ_JBIAPI010000017.1"/>
</dbReference>
<dbReference type="PRINTS" id="PR00409">
    <property type="entry name" value="PHDIOXRDTASE"/>
</dbReference>
<evidence type="ECO:0000256" key="3">
    <source>
        <dbReference type="ARBA" id="ARBA00022714"/>
    </source>
</evidence>
<keyword evidence="6" id="KW-0408">Iron</keyword>
<dbReference type="PANTHER" id="PTHR47354:SF1">
    <property type="entry name" value="CARNITINE MONOOXYGENASE REDUCTASE SUBUNIT"/>
    <property type="match status" value="1"/>
</dbReference>
<dbReference type="Gene3D" id="2.40.30.10">
    <property type="entry name" value="Translation factors"/>
    <property type="match status" value="1"/>
</dbReference>
<dbReference type="EMBL" id="JBIAPI010000017">
    <property type="protein sequence ID" value="MFF3229047.1"/>
    <property type="molecule type" value="Genomic_DNA"/>
</dbReference>
<name>A0ABW6R696_9NOCA</name>
<gene>
    <name evidence="10" type="ORF">ACFYV7_40095</name>
</gene>
<evidence type="ECO:0000259" key="8">
    <source>
        <dbReference type="PROSITE" id="PS51085"/>
    </source>
</evidence>
<dbReference type="Pfam" id="PF00111">
    <property type="entry name" value="Fer2"/>
    <property type="match status" value="1"/>
</dbReference>
<evidence type="ECO:0000256" key="7">
    <source>
        <dbReference type="ARBA" id="ARBA00023014"/>
    </source>
</evidence>
<evidence type="ECO:0000256" key="6">
    <source>
        <dbReference type="ARBA" id="ARBA00023004"/>
    </source>
</evidence>
<dbReference type="PROSITE" id="PS51085">
    <property type="entry name" value="2FE2S_FER_2"/>
    <property type="match status" value="1"/>
</dbReference>
<dbReference type="SUPFAM" id="SSF52343">
    <property type="entry name" value="Ferredoxin reductase-like, C-terminal NADP-linked domain"/>
    <property type="match status" value="1"/>
</dbReference>
<dbReference type="Gene3D" id="3.40.50.80">
    <property type="entry name" value="Nucleotide-binding domain of ferredoxin-NADP reductase (FNR) module"/>
    <property type="match status" value="1"/>
</dbReference>
<dbReference type="InterPro" id="IPR036010">
    <property type="entry name" value="2Fe-2S_ferredoxin-like_sf"/>
</dbReference>
<dbReference type="SUPFAM" id="SSF54292">
    <property type="entry name" value="2Fe-2S ferredoxin-like"/>
    <property type="match status" value="1"/>
</dbReference>
<keyword evidence="4" id="KW-0479">Metal-binding</keyword>
<keyword evidence="2" id="KW-0285">Flavoprotein</keyword>
<evidence type="ECO:0000256" key="5">
    <source>
        <dbReference type="ARBA" id="ARBA00023002"/>
    </source>
</evidence>
<dbReference type="PANTHER" id="PTHR47354">
    <property type="entry name" value="NADH OXIDOREDUCTASE HCR"/>
    <property type="match status" value="1"/>
</dbReference>
<dbReference type="InterPro" id="IPR039261">
    <property type="entry name" value="FNR_nucleotide-bd"/>
</dbReference>
<evidence type="ECO:0000256" key="2">
    <source>
        <dbReference type="ARBA" id="ARBA00022630"/>
    </source>
</evidence>
<dbReference type="InterPro" id="IPR017927">
    <property type="entry name" value="FAD-bd_FR_type"/>
</dbReference>
<evidence type="ECO:0000256" key="4">
    <source>
        <dbReference type="ARBA" id="ARBA00022723"/>
    </source>
</evidence>
<keyword evidence="11" id="KW-1185">Reference proteome</keyword>
<dbReference type="InterPro" id="IPR050415">
    <property type="entry name" value="MRET"/>
</dbReference>
<dbReference type="CDD" id="cd06185">
    <property type="entry name" value="PDR_like"/>
    <property type="match status" value="1"/>
</dbReference>
<proteinExistence type="predicted"/>
<dbReference type="InterPro" id="IPR001041">
    <property type="entry name" value="2Fe-2S_ferredoxin-type"/>
</dbReference>
<dbReference type="Pfam" id="PF00175">
    <property type="entry name" value="NAD_binding_1"/>
    <property type="match status" value="1"/>
</dbReference>
<reference evidence="10 11" key="1">
    <citation type="submission" date="2024-10" db="EMBL/GenBank/DDBJ databases">
        <title>The Natural Products Discovery Center: Release of the First 8490 Sequenced Strains for Exploring Actinobacteria Biosynthetic Diversity.</title>
        <authorList>
            <person name="Kalkreuter E."/>
            <person name="Kautsar S.A."/>
            <person name="Yang D."/>
            <person name="Bader C.D."/>
            <person name="Teijaro C.N."/>
            <person name="Fluegel L."/>
            <person name="Davis C.M."/>
            <person name="Simpson J.R."/>
            <person name="Lauterbach L."/>
            <person name="Steele A.D."/>
            <person name="Gui C."/>
            <person name="Meng S."/>
            <person name="Li G."/>
            <person name="Viehrig K."/>
            <person name="Ye F."/>
            <person name="Su P."/>
            <person name="Kiefer A.F."/>
            <person name="Nichols A."/>
            <person name="Cepeda A.J."/>
            <person name="Yan W."/>
            <person name="Fan B."/>
            <person name="Jiang Y."/>
            <person name="Adhikari A."/>
            <person name="Zheng C.-J."/>
            <person name="Schuster L."/>
            <person name="Cowan T.M."/>
            <person name="Smanski M.J."/>
            <person name="Chevrette M.G."/>
            <person name="De Carvalho L.P.S."/>
            <person name="Shen B."/>
        </authorList>
    </citation>
    <scope>NUCLEOTIDE SEQUENCE [LARGE SCALE GENOMIC DNA]</scope>
    <source>
        <strain evidence="10 11">NPDC003040</strain>
    </source>
</reference>
<accession>A0ABW6R696</accession>
<feature type="domain" description="FAD-binding FR-type" evidence="9">
    <location>
        <begin position="52"/>
        <end position="156"/>
    </location>
</feature>
<keyword evidence="3" id="KW-0001">2Fe-2S</keyword>
<comment type="cofactor">
    <cofactor evidence="1">
        <name>FAD</name>
        <dbReference type="ChEBI" id="CHEBI:57692"/>
    </cofactor>
</comment>
<dbReference type="InterPro" id="IPR017938">
    <property type="entry name" value="Riboflavin_synthase-like_b-brl"/>
</dbReference>
<sequence>MATTIRRADLPGHLRGRFRHDPLMRVMNAGLSAWMWAEKFTHLPVPERGERTEFFEVEIAERRSCAGDASVVALAFTRPGGGELPTWFAGAHIDVRLPSGALRQYSLCGDPQNRSRYRIAVRLLPDGRGGSAEVHERLVPGVRVWISVPRNAFPLAVGGYNQRLSHVRLIAGGIGITPILPMLRTLHTAGVPWALFYCGRSVESTAFLDELAQYGNQVHLHFDETDGPASVAQLLTGLPDTDSAVYACGPAPMLDSIRGALADYPEVEFHAERFTPAAVVDGAEFELHLARTAETITVRADQTALDAILAVRPDATYSCRQGFCHSCAVPVLDRGPDSRSLSLNPAEGDDGLFLPCVSRVDGGLILDL</sequence>
<dbReference type="PROSITE" id="PS51384">
    <property type="entry name" value="FAD_FR"/>
    <property type="match status" value="1"/>
</dbReference>
<keyword evidence="5" id="KW-0560">Oxidoreductase</keyword>
<dbReference type="InterPro" id="IPR001433">
    <property type="entry name" value="OxRdtase_FAD/NAD-bd"/>
</dbReference>
<dbReference type="InterPro" id="IPR012675">
    <property type="entry name" value="Beta-grasp_dom_sf"/>
</dbReference>
<comment type="caution">
    <text evidence="10">The sequence shown here is derived from an EMBL/GenBank/DDBJ whole genome shotgun (WGS) entry which is preliminary data.</text>
</comment>
<dbReference type="Gene3D" id="3.10.20.30">
    <property type="match status" value="1"/>
</dbReference>
<evidence type="ECO:0000259" key="9">
    <source>
        <dbReference type="PROSITE" id="PS51384"/>
    </source>
</evidence>
<dbReference type="SUPFAM" id="SSF63380">
    <property type="entry name" value="Riboflavin synthase domain-like"/>
    <property type="match status" value="1"/>
</dbReference>
<protein>
    <submittedName>
        <fullName evidence="10">PDR/VanB family oxidoreductase</fullName>
    </submittedName>
</protein>
<evidence type="ECO:0000313" key="11">
    <source>
        <dbReference type="Proteomes" id="UP001601948"/>
    </source>
</evidence>
<evidence type="ECO:0000256" key="1">
    <source>
        <dbReference type="ARBA" id="ARBA00001974"/>
    </source>
</evidence>
<dbReference type="CDD" id="cd00207">
    <property type="entry name" value="fer2"/>
    <property type="match status" value="1"/>
</dbReference>